<evidence type="ECO:0000313" key="5">
    <source>
        <dbReference type="Proteomes" id="UP000517916"/>
    </source>
</evidence>
<organism evidence="4 5">
    <name type="scientific">Kutzneria viridogrisea</name>
    <dbReference type="NCBI Taxonomy" id="47990"/>
    <lineage>
        <taxon>Bacteria</taxon>
        <taxon>Bacillati</taxon>
        <taxon>Actinomycetota</taxon>
        <taxon>Actinomycetes</taxon>
        <taxon>Pseudonocardiales</taxon>
        <taxon>Pseudonocardiaceae</taxon>
        <taxon>Kutzneria</taxon>
    </lineage>
</organism>
<dbReference type="InterPro" id="IPR055370">
    <property type="entry name" value="Lsr2_DNA-bd"/>
</dbReference>
<evidence type="ECO:0000313" key="4">
    <source>
        <dbReference type="EMBL" id="MBA8929442.1"/>
    </source>
</evidence>
<proteinExistence type="predicted"/>
<dbReference type="Pfam" id="PF23359">
    <property type="entry name" value="Lsr2_DNA-bd"/>
    <property type="match status" value="1"/>
</dbReference>
<dbReference type="Proteomes" id="UP000517916">
    <property type="component" value="Unassembled WGS sequence"/>
</dbReference>
<accession>A0ABR6BR98</accession>
<protein>
    <recommendedName>
        <fullName evidence="6">Lsr2 protein</fullName>
    </recommendedName>
</protein>
<dbReference type="EMBL" id="JACJID010000005">
    <property type="protein sequence ID" value="MBA8929442.1"/>
    <property type="molecule type" value="Genomic_DNA"/>
</dbReference>
<dbReference type="Gene3D" id="4.10.320.10">
    <property type="entry name" value="E3-binding domain"/>
    <property type="match status" value="1"/>
</dbReference>
<feature type="domain" description="Lsr2 dimerization" evidence="2">
    <location>
        <begin position="1"/>
        <end position="58"/>
    </location>
</feature>
<evidence type="ECO:0008006" key="6">
    <source>
        <dbReference type="Google" id="ProtNLM"/>
    </source>
</evidence>
<dbReference type="Pfam" id="PF11774">
    <property type="entry name" value="Lsr2"/>
    <property type="match status" value="1"/>
</dbReference>
<dbReference type="Gene3D" id="3.30.60.230">
    <property type="entry name" value="Lsr2, dimerization domain"/>
    <property type="match status" value="1"/>
</dbReference>
<name>A0ABR6BR98_9PSEU</name>
<evidence type="ECO:0000256" key="1">
    <source>
        <dbReference type="ARBA" id="ARBA00023125"/>
    </source>
</evidence>
<dbReference type="RefSeq" id="WP_182839362.1">
    <property type="nucleotide sequence ID" value="NZ_BAAABQ010000004.1"/>
</dbReference>
<keyword evidence="5" id="KW-1185">Reference proteome</keyword>
<keyword evidence="1" id="KW-0238">DNA-binding</keyword>
<evidence type="ECO:0000259" key="2">
    <source>
        <dbReference type="Pfam" id="PF11774"/>
    </source>
</evidence>
<sequence>MAQKTVVHLIDDLDGGEADESLTFGLDGIEYAMDLSSENVTKLRDLLAPFVAAGRRVGGRKARSAGPVKTGASAVSDRALNQAIREWAREQGETISDRGRIPQDLVNRYQVAHA</sequence>
<feature type="domain" description="Lsr2 DNA-binding" evidence="3">
    <location>
        <begin position="76"/>
        <end position="112"/>
    </location>
</feature>
<dbReference type="InterPro" id="IPR036625">
    <property type="entry name" value="E3-bd_dom_sf"/>
</dbReference>
<dbReference type="InterPro" id="IPR024412">
    <property type="entry name" value="Lsr2_dim_dom"/>
</dbReference>
<reference evidence="4 5" key="1">
    <citation type="submission" date="2020-08" db="EMBL/GenBank/DDBJ databases">
        <title>Genomic Encyclopedia of Archaeal and Bacterial Type Strains, Phase II (KMG-II): from individual species to whole genera.</title>
        <authorList>
            <person name="Goeker M."/>
        </authorList>
    </citation>
    <scope>NUCLEOTIDE SEQUENCE [LARGE SCALE GENOMIC DNA]</scope>
    <source>
        <strain evidence="4 5">DSM 43850</strain>
    </source>
</reference>
<comment type="caution">
    <text evidence="4">The sequence shown here is derived from an EMBL/GenBank/DDBJ whole genome shotgun (WGS) entry which is preliminary data.</text>
</comment>
<dbReference type="InterPro" id="IPR042261">
    <property type="entry name" value="Lsr2-like_dimerization"/>
</dbReference>
<gene>
    <name evidence="4" type="ORF">BC739_006660</name>
</gene>
<evidence type="ECO:0000259" key="3">
    <source>
        <dbReference type="Pfam" id="PF23359"/>
    </source>
</evidence>